<dbReference type="EMBL" id="JAZDWU010000005">
    <property type="protein sequence ID" value="KAL0003246.1"/>
    <property type="molecule type" value="Genomic_DNA"/>
</dbReference>
<dbReference type="FunFam" id="3.40.50.2000:FF:000065">
    <property type="entry name" value="Glycosyltransferase"/>
    <property type="match status" value="1"/>
</dbReference>
<sequence>MESLESKAPHVLIFSLPAQGHVNSMLNLAQLLSLAGLNITFLNTDRSHNRLVLHTDILNRFACFPGFQFKSIPDGLPADHRRAGYRSMEVFDSIKLVTEPLFKEMMSSGQLNSATGQSVTCIIADGSLSFPIDVGNELGIPVIHFRTISACSFWAYFCIQDMIEAGELPIRENEDMDCFIRSVPGMETFLRIRDLPSFCRARNTADSYLQLVKNMTRQSSRAHALILNTFEDLEGPVLSHIRIKCPKTYTIGPLHAILKSKLESKTTLLQSLSPNSLFEVDKSCMVWLDAQPLKSVIYVSFGSTTVMTKDELREFWYGLVNSKKRFLWAIRHDMVTQKDGEGQIPLELIEGTKDRGYMVGWVPQEEVLAHQAIGGFLTHSGWNSTLESIVAGVPMICWPYFADQQTNSRFVSEVWKLGMDMKDVCDRVMVEKMVNHLMEERREIFIKSAVEMARLAKESVSEGGSSYSNLDHLIKDIRLMSMITTK</sequence>
<dbReference type="CDD" id="cd03784">
    <property type="entry name" value="GT1_Gtf-like"/>
    <property type="match status" value="1"/>
</dbReference>
<proteinExistence type="inferred from homology"/>
<dbReference type="GO" id="GO:0080044">
    <property type="term" value="F:quercetin 7-O-glucosyltransferase activity"/>
    <property type="evidence" value="ECO:0007669"/>
    <property type="project" value="TreeGrafter"/>
</dbReference>
<reference evidence="7 8" key="1">
    <citation type="submission" date="2024-01" db="EMBL/GenBank/DDBJ databases">
        <title>A telomere-to-telomere, gap-free genome of sweet tea (Lithocarpus litseifolius).</title>
        <authorList>
            <person name="Zhou J."/>
        </authorList>
    </citation>
    <scope>NUCLEOTIDE SEQUENCE [LARGE SCALE GENOMIC DNA]</scope>
    <source>
        <strain evidence="7">Zhou-2022a</strain>
        <tissue evidence="7">Leaf</tissue>
    </source>
</reference>
<dbReference type="Proteomes" id="UP001459277">
    <property type="component" value="Unassembled WGS sequence"/>
</dbReference>
<name>A0AAW2D3J3_9ROSI</name>
<dbReference type="GO" id="GO:0080043">
    <property type="term" value="F:quercetin 3-O-glucosyltransferase activity"/>
    <property type="evidence" value="ECO:0007669"/>
    <property type="project" value="TreeGrafter"/>
</dbReference>
<dbReference type="InterPro" id="IPR035595">
    <property type="entry name" value="UDP_glycos_trans_CS"/>
</dbReference>
<dbReference type="InterPro" id="IPR002213">
    <property type="entry name" value="UDP_glucos_trans"/>
</dbReference>
<accession>A0AAW2D3J3</accession>
<dbReference type="GO" id="GO:0102970">
    <property type="term" value="F:7-deoxyloganetic acid glucosyltransferase activity"/>
    <property type="evidence" value="ECO:0007669"/>
    <property type="project" value="UniProtKB-EC"/>
</dbReference>
<dbReference type="EC" id="2.4.1.-" evidence="6"/>
<comment type="caution">
    <text evidence="7">The sequence shown here is derived from an EMBL/GenBank/DDBJ whole genome shotgun (WGS) entry which is preliminary data.</text>
</comment>
<dbReference type="PROSITE" id="PS00375">
    <property type="entry name" value="UDPGT"/>
    <property type="match status" value="1"/>
</dbReference>
<evidence type="ECO:0000256" key="1">
    <source>
        <dbReference type="ARBA" id="ARBA00009995"/>
    </source>
</evidence>
<evidence type="ECO:0000256" key="5">
    <source>
        <dbReference type="RuleBase" id="RU003718"/>
    </source>
</evidence>
<keyword evidence="2 5" id="KW-0328">Glycosyltransferase</keyword>
<evidence type="ECO:0000256" key="6">
    <source>
        <dbReference type="RuleBase" id="RU362057"/>
    </source>
</evidence>
<evidence type="ECO:0000256" key="2">
    <source>
        <dbReference type="ARBA" id="ARBA00022676"/>
    </source>
</evidence>
<dbReference type="PANTHER" id="PTHR11926">
    <property type="entry name" value="GLUCOSYL/GLUCURONOSYL TRANSFERASES"/>
    <property type="match status" value="1"/>
</dbReference>
<organism evidence="7 8">
    <name type="scientific">Lithocarpus litseifolius</name>
    <dbReference type="NCBI Taxonomy" id="425828"/>
    <lineage>
        <taxon>Eukaryota</taxon>
        <taxon>Viridiplantae</taxon>
        <taxon>Streptophyta</taxon>
        <taxon>Embryophyta</taxon>
        <taxon>Tracheophyta</taxon>
        <taxon>Spermatophyta</taxon>
        <taxon>Magnoliopsida</taxon>
        <taxon>eudicotyledons</taxon>
        <taxon>Gunneridae</taxon>
        <taxon>Pentapetalae</taxon>
        <taxon>rosids</taxon>
        <taxon>fabids</taxon>
        <taxon>Fagales</taxon>
        <taxon>Fagaceae</taxon>
        <taxon>Lithocarpus</taxon>
    </lineage>
</organism>
<evidence type="ECO:0000313" key="7">
    <source>
        <dbReference type="EMBL" id="KAL0003246.1"/>
    </source>
</evidence>
<gene>
    <name evidence="7" type="ORF">SO802_017027</name>
</gene>
<keyword evidence="8" id="KW-1185">Reference proteome</keyword>
<dbReference type="Gene3D" id="3.40.50.2000">
    <property type="entry name" value="Glycogen Phosphorylase B"/>
    <property type="match status" value="2"/>
</dbReference>
<evidence type="ECO:0000256" key="3">
    <source>
        <dbReference type="ARBA" id="ARBA00022679"/>
    </source>
</evidence>
<protein>
    <recommendedName>
        <fullName evidence="6">Glycosyltransferase</fullName>
        <ecNumber evidence="6">2.4.1.-</ecNumber>
    </recommendedName>
</protein>
<dbReference type="SUPFAM" id="SSF53756">
    <property type="entry name" value="UDP-Glycosyltransferase/glycogen phosphorylase"/>
    <property type="match status" value="1"/>
</dbReference>
<dbReference type="PANTHER" id="PTHR11926:SF1392">
    <property type="entry name" value="GLYCOSYLTRANSFERASE"/>
    <property type="match status" value="1"/>
</dbReference>
<dbReference type="Pfam" id="PF00201">
    <property type="entry name" value="UDPGT"/>
    <property type="match status" value="1"/>
</dbReference>
<evidence type="ECO:0000313" key="8">
    <source>
        <dbReference type="Proteomes" id="UP001459277"/>
    </source>
</evidence>
<dbReference type="AlphaFoldDB" id="A0AAW2D3J3"/>
<comment type="similarity">
    <text evidence="1 5">Belongs to the UDP-glycosyltransferase family.</text>
</comment>
<keyword evidence="3 5" id="KW-0808">Transferase</keyword>
<dbReference type="FunFam" id="3.40.50.2000:FF:000040">
    <property type="entry name" value="UDP-glycosyltransferase 76C1"/>
    <property type="match status" value="1"/>
</dbReference>
<comment type="catalytic activity">
    <reaction evidence="4">
        <text>7-deoxyloganetate + UDP-alpha-D-glucose = 7-deoxyloganate + UDP + H(+)</text>
        <dbReference type="Rhea" id="RHEA:39895"/>
        <dbReference type="ChEBI" id="CHEBI:15378"/>
        <dbReference type="ChEBI" id="CHEBI:58223"/>
        <dbReference type="ChEBI" id="CHEBI:58885"/>
        <dbReference type="ChEBI" id="CHEBI:76844"/>
        <dbReference type="ChEBI" id="CHEBI:76846"/>
        <dbReference type="EC" id="2.4.1.323"/>
    </reaction>
</comment>
<evidence type="ECO:0000256" key="4">
    <source>
        <dbReference type="ARBA" id="ARBA00051827"/>
    </source>
</evidence>